<feature type="region of interest" description="Disordered" evidence="1">
    <location>
        <begin position="68"/>
        <end position="93"/>
    </location>
</feature>
<feature type="compositionally biased region" description="Basic and acidic residues" evidence="1">
    <location>
        <begin position="1"/>
        <end position="14"/>
    </location>
</feature>
<dbReference type="AlphaFoldDB" id="A0AAD2JH55"/>
<accession>A0AAD2JH55</accession>
<sequence length="309" mass="32658">MAPKEQTESLKVDDDTTSSPGGGANKTTAAAVGSSLLAPSVLATNFVEGAAASASTIIMEQATASSSTIASSKSGNLSNTTTTSPSSSSSKEVKKLLRKIRDSKVAQEVEEAMTSVAMMINTDENEKSTVEAAVQTIVLLDGAGTVLMALKDWYPTSESISTVTIALLLKLSVLSDENIRMFVANVGLPTLVAAANAHKTNGSVICGVIGILSVLCEVKDEDVKEEIANDDCVDLCAHAMKTWQNETFVQSCCCLYLSNIASEPANKARLCEKGIGALILAALEKYRGNQEDKIVYRRAFRAMTLYIAE</sequence>
<dbReference type="SUPFAM" id="SSF48371">
    <property type="entry name" value="ARM repeat"/>
    <property type="match status" value="1"/>
</dbReference>
<evidence type="ECO:0000256" key="1">
    <source>
        <dbReference type="SAM" id="MobiDB-lite"/>
    </source>
</evidence>
<protein>
    <submittedName>
        <fullName evidence="2">Uncharacterized protein</fullName>
    </submittedName>
</protein>
<organism evidence="2 3">
    <name type="scientific">Cylindrotheca closterium</name>
    <dbReference type="NCBI Taxonomy" id="2856"/>
    <lineage>
        <taxon>Eukaryota</taxon>
        <taxon>Sar</taxon>
        <taxon>Stramenopiles</taxon>
        <taxon>Ochrophyta</taxon>
        <taxon>Bacillariophyta</taxon>
        <taxon>Bacillariophyceae</taxon>
        <taxon>Bacillariophycidae</taxon>
        <taxon>Bacillariales</taxon>
        <taxon>Bacillariaceae</taxon>
        <taxon>Cylindrotheca</taxon>
    </lineage>
</organism>
<reference evidence="2" key="1">
    <citation type="submission" date="2023-08" db="EMBL/GenBank/DDBJ databases">
        <authorList>
            <person name="Audoor S."/>
            <person name="Bilcke G."/>
        </authorList>
    </citation>
    <scope>NUCLEOTIDE SEQUENCE</scope>
</reference>
<evidence type="ECO:0000313" key="2">
    <source>
        <dbReference type="EMBL" id="CAJ1948343.1"/>
    </source>
</evidence>
<feature type="region of interest" description="Disordered" evidence="1">
    <location>
        <begin position="1"/>
        <end position="27"/>
    </location>
</feature>
<dbReference type="EMBL" id="CAKOGP040001747">
    <property type="protein sequence ID" value="CAJ1948343.1"/>
    <property type="molecule type" value="Genomic_DNA"/>
</dbReference>
<dbReference type="Gene3D" id="1.25.10.10">
    <property type="entry name" value="Leucine-rich Repeat Variant"/>
    <property type="match status" value="1"/>
</dbReference>
<comment type="caution">
    <text evidence="2">The sequence shown here is derived from an EMBL/GenBank/DDBJ whole genome shotgun (WGS) entry which is preliminary data.</text>
</comment>
<feature type="compositionally biased region" description="Low complexity" evidence="1">
    <location>
        <begin position="68"/>
        <end position="90"/>
    </location>
</feature>
<keyword evidence="3" id="KW-1185">Reference proteome</keyword>
<dbReference type="InterPro" id="IPR011989">
    <property type="entry name" value="ARM-like"/>
</dbReference>
<dbReference type="InterPro" id="IPR016024">
    <property type="entry name" value="ARM-type_fold"/>
</dbReference>
<dbReference type="Proteomes" id="UP001295423">
    <property type="component" value="Unassembled WGS sequence"/>
</dbReference>
<name>A0AAD2JH55_9STRA</name>
<proteinExistence type="predicted"/>
<evidence type="ECO:0000313" key="3">
    <source>
        <dbReference type="Proteomes" id="UP001295423"/>
    </source>
</evidence>
<gene>
    <name evidence="2" type="ORF">CYCCA115_LOCUS11569</name>
</gene>